<dbReference type="HOGENOM" id="CLU_2957381_0_0_4"/>
<keyword evidence="3" id="KW-1185">Reference proteome</keyword>
<evidence type="ECO:0000313" key="3">
    <source>
        <dbReference type="Proteomes" id="UP000002429"/>
    </source>
</evidence>
<dbReference type="EMBL" id="CP000352">
    <property type="protein sequence ID" value="ADC45190.1"/>
    <property type="molecule type" value="Genomic_DNA"/>
</dbReference>
<evidence type="ECO:0000256" key="1">
    <source>
        <dbReference type="SAM" id="MobiDB-lite"/>
    </source>
</evidence>
<accession>D3DY20</accession>
<reference evidence="3" key="1">
    <citation type="journal article" date="2010" name="PLoS ONE">
        <title>The complete genome sequence of Cupriavidus metallidurans strain CH34, a master survivalist in harsh and anthropogenic environments.</title>
        <authorList>
            <person name="Janssen P.J."/>
            <person name="Van Houdt R."/>
            <person name="Moors H."/>
            <person name="Monsieurs P."/>
            <person name="Morin N."/>
            <person name="Michaux A."/>
            <person name="Benotmane M.A."/>
            <person name="Leys N."/>
            <person name="Vallaeys T."/>
            <person name="Lapidus A."/>
            <person name="Monchy S."/>
            <person name="Medigue C."/>
            <person name="Taghavi S."/>
            <person name="McCorkle S."/>
            <person name="Dunn J."/>
            <person name="van der Lelie D."/>
            <person name="Mergeay M."/>
        </authorList>
    </citation>
    <scope>NUCLEOTIDE SEQUENCE [LARGE SCALE GENOMIC DNA]</scope>
    <source>
        <strain evidence="3">ATCC 43123 / DSM 2839 / NBRC 102507 / CH34</strain>
    </source>
</reference>
<dbReference type="KEGG" id="rme:Rmet_6589"/>
<dbReference type="Proteomes" id="UP000002429">
    <property type="component" value="Chromosome"/>
</dbReference>
<organism evidence="2 3">
    <name type="scientific">Cupriavidus metallidurans (strain ATCC 43123 / DSM 2839 / NBRC 102507 / CH34)</name>
    <name type="common">Ralstonia metallidurans</name>
    <dbReference type="NCBI Taxonomy" id="266264"/>
    <lineage>
        <taxon>Bacteria</taxon>
        <taxon>Pseudomonadati</taxon>
        <taxon>Pseudomonadota</taxon>
        <taxon>Betaproteobacteria</taxon>
        <taxon>Burkholderiales</taxon>
        <taxon>Burkholderiaceae</taxon>
        <taxon>Cupriavidus</taxon>
    </lineage>
</organism>
<protein>
    <submittedName>
        <fullName evidence="2">Uncharacterized protein</fullName>
    </submittedName>
</protein>
<sequence>MSPSPVVTDGGLMVLHPPTAGSLPRTDATQKHDNTSGCRGNAPFVQTQNENLLQSDCSR</sequence>
<name>D3DY20_CUPMC</name>
<feature type="region of interest" description="Disordered" evidence="1">
    <location>
        <begin position="1"/>
        <end position="43"/>
    </location>
</feature>
<evidence type="ECO:0000313" key="2">
    <source>
        <dbReference type="EMBL" id="ADC45190.1"/>
    </source>
</evidence>
<proteinExistence type="predicted"/>
<dbReference type="AlphaFoldDB" id="D3DY20"/>
<gene>
    <name evidence="2" type="ordered locus">Rmet_6589</name>
</gene>